<dbReference type="EMBL" id="JACHFD010000038">
    <property type="protein sequence ID" value="MBB5353853.1"/>
    <property type="molecule type" value="Genomic_DNA"/>
</dbReference>
<reference evidence="1 2" key="1">
    <citation type="submission" date="2020-08" db="EMBL/GenBank/DDBJ databases">
        <title>Genomic Encyclopedia of Type Strains, Phase IV (KMG-IV): sequencing the most valuable type-strain genomes for metagenomic binning, comparative biology and taxonomic classification.</title>
        <authorList>
            <person name="Goeker M."/>
        </authorList>
    </citation>
    <scope>NUCLEOTIDE SEQUENCE [LARGE SCALE GENOMIC DNA]</scope>
    <source>
        <strain evidence="1 2">YC6886</strain>
    </source>
</reference>
<evidence type="ECO:0000313" key="2">
    <source>
        <dbReference type="Proteomes" id="UP000557717"/>
    </source>
</evidence>
<evidence type="ECO:0000313" key="1">
    <source>
        <dbReference type="EMBL" id="MBB5353853.1"/>
    </source>
</evidence>
<dbReference type="AlphaFoldDB" id="A0A840V804"/>
<organism evidence="1 2">
    <name type="scientific">Haloferula luteola</name>
    <dbReference type="NCBI Taxonomy" id="595692"/>
    <lineage>
        <taxon>Bacteria</taxon>
        <taxon>Pseudomonadati</taxon>
        <taxon>Verrucomicrobiota</taxon>
        <taxon>Verrucomicrobiia</taxon>
        <taxon>Verrucomicrobiales</taxon>
        <taxon>Verrucomicrobiaceae</taxon>
        <taxon>Haloferula</taxon>
    </lineage>
</organism>
<accession>A0A840V804</accession>
<comment type="caution">
    <text evidence="1">The sequence shown here is derived from an EMBL/GenBank/DDBJ whole genome shotgun (WGS) entry which is preliminary data.</text>
</comment>
<keyword evidence="2" id="KW-1185">Reference proteome</keyword>
<sequence>MTKTSNPGPVDTGRFGSIRVAVWENQSQDGRTYHSLDLERSYRDKDGAWQSQNLSLRANEIAKIRGALDQVYADLHLLPALQRSSATEEPMDASD</sequence>
<dbReference type="RefSeq" id="WP_184022314.1">
    <property type="nucleotide sequence ID" value="NZ_JACHFD010000038.1"/>
</dbReference>
<protein>
    <recommendedName>
        <fullName evidence="3">Transcriptional coactivator p15 (PC4) C-terminal domain-containing protein</fullName>
    </recommendedName>
</protein>
<proteinExistence type="predicted"/>
<gene>
    <name evidence="1" type="ORF">HNR46_004117</name>
</gene>
<evidence type="ECO:0008006" key="3">
    <source>
        <dbReference type="Google" id="ProtNLM"/>
    </source>
</evidence>
<name>A0A840V804_9BACT</name>
<dbReference type="Proteomes" id="UP000557717">
    <property type="component" value="Unassembled WGS sequence"/>
</dbReference>